<reference evidence="6 7" key="1">
    <citation type="submission" date="2023-07" db="EMBL/GenBank/DDBJ databases">
        <title>Sequencing the genomes of 1000 actinobacteria strains.</title>
        <authorList>
            <person name="Klenk H.-P."/>
        </authorList>
    </citation>
    <scope>NUCLEOTIDE SEQUENCE [LARGE SCALE GENOMIC DNA]</scope>
    <source>
        <strain evidence="6 7">DSM 22966</strain>
    </source>
</reference>
<proteinExistence type="inferred from homology"/>
<dbReference type="Gene3D" id="1.10.10.10">
    <property type="entry name" value="Winged helix-like DNA-binding domain superfamily/Winged helix DNA-binding domain"/>
    <property type="match status" value="1"/>
</dbReference>
<dbReference type="CDD" id="cd08414">
    <property type="entry name" value="PBP2_LTTR_aromatics_like"/>
    <property type="match status" value="1"/>
</dbReference>
<comment type="caution">
    <text evidence="6">The sequence shown here is derived from an EMBL/GenBank/DDBJ whole genome shotgun (WGS) entry which is preliminary data.</text>
</comment>
<feature type="domain" description="HTH lysR-type" evidence="5">
    <location>
        <begin position="4"/>
        <end position="60"/>
    </location>
</feature>
<evidence type="ECO:0000256" key="3">
    <source>
        <dbReference type="ARBA" id="ARBA00023125"/>
    </source>
</evidence>
<dbReference type="GO" id="GO:0003677">
    <property type="term" value="F:DNA binding"/>
    <property type="evidence" value="ECO:0007669"/>
    <property type="project" value="UniProtKB-KW"/>
</dbReference>
<dbReference type="SUPFAM" id="SSF53850">
    <property type="entry name" value="Periplasmic binding protein-like II"/>
    <property type="match status" value="1"/>
</dbReference>
<dbReference type="Pfam" id="PF00126">
    <property type="entry name" value="HTH_1"/>
    <property type="match status" value="1"/>
</dbReference>
<accession>A0ABU2B302</accession>
<organism evidence="6 7">
    <name type="scientific">Enteractinococcus fodinae</name>
    <dbReference type="NCBI Taxonomy" id="684663"/>
    <lineage>
        <taxon>Bacteria</taxon>
        <taxon>Bacillati</taxon>
        <taxon>Actinomycetota</taxon>
        <taxon>Actinomycetes</taxon>
        <taxon>Micrococcales</taxon>
        <taxon>Micrococcaceae</taxon>
    </lineage>
</organism>
<evidence type="ECO:0000259" key="5">
    <source>
        <dbReference type="PROSITE" id="PS50931"/>
    </source>
</evidence>
<evidence type="ECO:0000313" key="6">
    <source>
        <dbReference type="EMBL" id="MDR7347965.1"/>
    </source>
</evidence>
<evidence type="ECO:0000256" key="2">
    <source>
        <dbReference type="ARBA" id="ARBA00023015"/>
    </source>
</evidence>
<keyword evidence="7" id="KW-1185">Reference proteome</keyword>
<sequence length="291" mass="32046">MNDVSLRRLGYFATLAQTEHFGRAAEELHISQPALSSEIKKLEAQLGLTLFTRSPRTALTREGRLLHRRAQHLLAAADRFSLGAQALAEGISGTVTIGCVQTFFMRGLPQAVTSIEHQWPQIKIQILEMTTAEQLEQLETGGIDIACGHSRPTSEDLTSHKIASDSFRLCTHPGSEVESLTDAANEPFVIFRREASPHYWERVMSICRAADFTPRIKHQTTTWSAVISLVRQGLGVSIVPEIVAESSTGIISLELDDPNATSASWMTMRDTDAVSTPGQVFDELKKLLTAH</sequence>
<keyword evidence="4" id="KW-0804">Transcription</keyword>
<dbReference type="RefSeq" id="WP_310174707.1">
    <property type="nucleotide sequence ID" value="NZ_BAABHE010000002.1"/>
</dbReference>
<dbReference type="InterPro" id="IPR036390">
    <property type="entry name" value="WH_DNA-bd_sf"/>
</dbReference>
<name>A0ABU2B302_9MICC</name>
<gene>
    <name evidence="6" type="ORF">J2S62_002222</name>
</gene>
<dbReference type="Pfam" id="PF03466">
    <property type="entry name" value="LysR_substrate"/>
    <property type="match status" value="1"/>
</dbReference>
<protein>
    <submittedName>
        <fullName evidence="6">DNA-binding transcriptional LysR family regulator</fullName>
    </submittedName>
</protein>
<dbReference type="PANTHER" id="PTHR30346">
    <property type="entry name" value="TRANSCRIPTIONAL DUAL REGULATOR HCAR-RELATED"/>
    <property type="match status" value="1"/>
</dbReference>
<dbReference type="SUPFAM" id="SSF46785">
    <property type="entry name" value="Winged helix' DNA-binding domain"/>
    <property type="match status" value="1"/>
</dbReference>
<keyword evidence="3 6" id="KW-0238">DNA-binding</keyword>
<dbReference type="InterPro" id="IPR036388">
    <property type="entry name" value="WH-like_DNA-bd_sf"/>
</dbReference>
<keyword evidence="2" id="KW-0805">Transcription regulation</keyword>
<evidence type="ECO:0000313" key="7">
    <source>
        <dbReference type="Proteomes" id="UP001183794"/>
    </source>
</evidence>
<dbReference type="PROSITE" id="PS50931">
    <property type="entry name" value="HTH_LYSR"/>
    <property type="match status" value="1"/>
</dbReference>
<dbReference type="Proteomes" id="UP001183794">
    <property type="component" value="Unassembled WGS sequence"/>
</dbReference>
<evidence type="ECO:0000256" key="4">
    <source>
        <dbReference type="ARBA" id="ARBA00023163"/>
    </source>
</evidence>
<dbReference type="EMBL" id="JAVDYJ010000001">
    <property type="protein sequence ID" value="MDR7347965.1"/>
    <property type="molecule type" value="Genomic_DNA"/>
</dbReference>
<dbReference type="InterPro" id="IPR005119">
    <property type="entry name" value="LysR_subst-bd"/>
</dbReference>
<dbReference type="InterPro" id="IPR000847">
    <property type="entry name" value="LysR_HTH_N"/>
</dbReference>
<evidence type="ECO:0000256" key="1">
    <source>
        <dbReference type="ARBA" id="ARBA00009437"/>
    </source>
</evidence>
<dbReference type="Gene3D" id="3.40.190.10">
    <property type="entry name" value="Periplasmic binding protein-like II"/>
    <property type="match status" value="2"/>
</dbReference>
<dbReference type="PRINTS" id="PR00039">
    <property type="entry name" value="HTHLYSR"/>
</dbReference>
<dbReference type="PANTHER" id="PTHR30346:SF0">
    <property type="entry name" value="HCA OPERON TRANSCRIPTIONAL ACTIVATOR HCAR"/>
    <property type="match status" value="1"/>
</dbReference>
<comment type="similarity">
    <text evidence="1">Belongs to the LysR transcriptional regulatory family.</text>
</comment>